<organism evidence="3">
    <name type="scientific">Xenopus tropicalis</name>
    <name type="common">Western clawed frog</name>
    <name type="synonym">Silurana tropicalis</name>
    <dbReference type="NCBI Taxonomy" id="8364"/>
    <lineage>
        <taxon>Eukaryota</taxon>
        <taxon>Metazoa</taxon>
        <taxon>Chordata</taxon>
        <taxon>Craniata</taxon>
        <taxon>Vertebrata</taxon>
        <taxon>Euteleostomi</taxon>
        <taxon>Amphibia</taxon>
        <taxon>Batrachia</taxon>
        <taxon>Anura</taxon>
        <taxon>Pipoidea</taxon>
        <taxon>Pipidae</taxon>
        <taxon>Xenopodinae</taxon>
        <taxon>Xenopus</taxon>
        <taxon>Silurana</taxon>
    </lineage>
</organism>
<dbReference type="AGR" id="Xenbase:XB-GENE-5954319"/>
<evidence type="ECO:0000313" key="6">
    <source>
        <dbReference type="Xenbase" id="XB-GENE-5954319"/>
    </source>
</evidence>
<dbReference type="KEGG" id="xtr:100487835"/>
<reference evidence="5" key="3">
    <citation type="submission" date="2025-04" db="UniProtKB">
        <authorList>
            <consortium name="RefSeq"/>
        </authorList>
    </citation>
    <scope>IDENTIFICATION</scope>
    <source>
        <strain evidence="5">Nigerian</strain>
        <tissue evidence="5">Liver and blood</tissue>
    </source>
</reference>
<dbReference type="PaxDb" id="8364-ENSXETP00000040693"/>
<dbReference type="STRING" id="8364.ENSXETP00000039386"/>
<dbReference type="HOGENOM" id="CLU_033162_1_1_1"/>
<evidence type="ECO:0000313" key="5">
    <source>
        <dbReference type="RefSeq" id="XP_002934860.1"/>
    </source>
</evidence>
<evidence type="ECO:0000313" key="4">
    <source>
        <dbReference type="Proteomes" id="UP000008143"/>
    </source>
</evidence>
<dbReference type="Pfam" id="PF10223">
    <property type="entry name" value="Menorin_N"/>
    <property type="match status" value="1"/>
</dbReference>
<keyword evidence="4" id="KW-1185">Reference proteome</keyword>
<gene>
    <name evidence="3 5 6" type="primary">fam151b</name>
</gene>
<dbReference type="Xenbase" id="XB-GENE-5954319">
    <property type="gene designation" value="fam151b"/>
</dbReference>
<dbReference type="InterPro" id="IPR017946">
    <property type="entry name" value="PLC-like_Pdiesterase_TIM-brl"/>
</dbReference>
<dbReference type="InterPro" id="IPR019356">
    <property type="entry name" value="Menorin_dom"/>
</dbReference>
<accession>F6V9K0</accession>
<dbReference type="OrthoDB" id="413402at2759"/>
<dbReference type="PANTHER" id="PTHR21184:SF3">
    <property type="entry name" value="PROTEIN FAM151B"/>
    <property type="match status" value="1"/>
</dbReference>
<dbReference type="GeneID" id="100487835"/>
<dbReference type="OMA" id="CHAVNSK"/>
<dbReference type="PANTHER" id="PTHR21184">
    <property type="entry name" value="MENORIN (DENDRITIC BRANCHING PROTEIN)"/>
    <property type="match status" value="1"/>
</dbReference>
<sequence length="294" mass="33491">MDQLQFSTSLINDPCGIVEEKDERATAKEKIRSCDENILDYLLKKDLIKNRDGAEVIWCHAVNSKSKLNEAIQSDAHMIEADVLLRGDNEPIMAHPPETDSDITLHEWLDQVFSSEKGIKLDFKCIEAVLPSLQILAAMKATVKQPIWINADILSGPGGKAKAVDAKEFINSVMSYFPDVTLSLGWTTGWHPGQENQGYSWEMVQDMEKICKVLSQPVTFPVRAALLRQSWPQFQWLLKTSERFSLTVWAGKDDTYPVEDLLFIRDNSEKCRIYYDVFEPQNSDFKCAIEQSRI</sequence>
<dbReference type="AlphaFoldDB" id="F6V9K0"/>
<dbReference type="GO" id="GO:0006629">
    <property type="term" value="P:lipid metabolic process"/>
    <property type="evidence" value="ECO:0007669"/>
    <property type="project" value="InterPro"/>
</dbReference>
<evidence type="ECO:0000313" key="3">
    <source>
        <dbReference type="Ensembl" id="ENSXETP00000039386"/>
    </source>
</evidence>
<dbReference type="RefSeq" id="XP_002934860.1">
    <property type="nucleotide sequence ID" value="XM_002934814.5"/>
</dbReference>
<dbReference type="Ensembl" id="ENSXETT00000039386">
    <property type="protein sequence ID" value="ENSXETP00000039386"/>
    <property type="gene ID" value="ENSXETG00000018162"/>
</dbReference>
<reference evidence="3" key="2">
    <citation type="submission" date="2011-06" db="UniProtKB">
        <authorList>
            <consortium name="Ensembl"/>
        </authorList>
    </citation>
    <scope>IDENTIFICATION</scope>
</reference>
<protein>
    <submittedName>
        <fullName evidence="3">Family with sequence similarity 151 member B</fullName>
    </submittedName>
    <submittedName>
        <fullName evidence="5">Protein FAM151B isoform X1</fullName>
    </submittedName>
</protein>
<evidence type="ECO:0000259" key="2">
    <source>
        <dbReference type="Pfam" id="PF10223"/>
    </source>
</evidence>
<name>F6V9K0_XENTR</name>
<dbReference type="GO" id="GO:0008081">
    <property type="term" value="F:phosphoric diester hydrolase activity"/>
    <property type="evidence" value="ECO:0007669"/>
    <property type="project" value="InterPro"/>
</dbReference>
<reference evidence="3" key="1">
    <citation type="journal article" date="2010" name="Science">
        <title>The genome of the Western clawed frog Xenopus tropicalis.</title>
        <authorList>
            <person name="Hellsten U."/>
            <person name="Harland R.M."/>
            <person name="Gilchrist M.J."/>
            <person name="Hendrix D."/>
            <person name="Jurka J."/>
            <person name="Kapitonov V."/>
            <person name="Ovcharenko I."/>
            <person name="Putnam N.H."/>
            <person name="Shu S."/>
            <person name="Taher L."/>
            <person name="Blitz I.L."/>
            <person name="Blumberg B."/>
            <person name="Dichmann D.S."/>
            <person name="Dubchak I."/>
            <person name="Amaya E."/>
            <person name="Detter J.C."/>
            <person name="Fletcher R."/>
            <person name="Gerhard D.S."/>
            <person name="Goodstein D."/>
            <person name="Graves T."/>
            <person name="Grigoriev I.V."/>
            <person name="Grimwood J."/>
            <person name="Kawashima T."/>
            <person name="Lindquist E."/>
            <person name="Lucas S.M."/>
            <person name="Mead P.E."/>
            <person name="Mitros T."/>
            <person name="Ogino H."/>
            <person name="Ohta Y."/>
            <person name="Poliakov A.V."/>
            <person name="Pollet N."/>
            <person name="Robert J."/>
            <person name="Salamov A."/>
            <person name="Sater A.K."/>
            <person name="Schmutz J."/>
            <person name="Terry A."/>
            <person name="Vize P.D."/>
            <person name="Warren W.C."/>
            <person name="Wells D."/>
            <person name="Wills A."/>
            <person name="Wilson R.K."/>
            <person name="Zimmerman L.B."/>
            <person name="Zorn A.M."/>
            <person name="Grainger R."/>
            <person name="Grammer T."/>
            <person name="Khokha M.K."/>
            <person name="Richardson P.M."/>
            <person name="Rokhsar D.S."/>
        </authorList>
    </citation>
    <scope>NUCLEOTIDE SEQUENCE [LARGE SCALE GENOMIC DNA]</scope>
    <source>
        <strain evidence="3">Nigerian</strain>
    </source>
</reference>
<dbReference type="Proteomes" id="UP000008143">
    <property type="component" value="Chromosome 1"/>
</dbReference>
<feature type="domain" description="Menorin-like" evidence="2">
    <location>
        <begin position="52"/>
        <end position="281"/>
    </location>
</feature>
<proteinExistence type="inferred from homology"/>
<dbReference type="Bgee" id="ENSXETG00000018162">
    <property type="expression patterns" value="Expressed in ovary and 14 other cell types or tissues"/>
</dbReference>
<dbReference type="SUPFAM" id="SSF51695">
    <property type="entry name" value="PLC-like phosphodiesterases"/>
    <property type="match status" value="1"/>
</dbReference>
<dbReference type="eggNOG" id="KOG3748">
    <property type="taxonomic scope" value="Eukaryota"/>
</dbReference>
<dbReference type="GeneTree" id="ENSGT00530000063681"/>
<dbReference type="CTD" id="167555"/>
<evidence type="ECO:0000256" key="1">
    <source>
        <dbReference type="ARBA" id="ARBA00044953"/>
    </source>
</evidence>
<comment type="similarity">
    <text evidence="1">Belongs to the menorin family.</text>
</comment>